<accession>A0A4Y2ESU2</accession>
<keyword evidence="3" id="KW-1185">Reference proteome</keyword>
<dbReference type="EMBL" id="BGPR01000694">
    <property type="protein sequence ID" value="GBM31931.1"/>
    <property type="molecule type" value="Genomic_DNA"/>
</dbReference>
<protein>
    <submittedName>
        <fullName evidence="2">Uncharacterized protein</fullName>
    </submittedName>
</protein>
<evidence type="ECO:0000313" key="2">
    <source>
        <dbReference type="EMBL" id="GBM31931.1"/>
    </source>
</evidence>
<organism evidence="2 3">
    <name type="scientific">Araneus ventricosus</name>
    <name type="common">Orbweaver spider</name>
    <name type="synonym">Epeira ventricosa</name>
    <dbReference type="NCBI Taxonomy" id="182803"/>
    <lineage>
        <taxon>Eukaryota</taxon>
        <taxon>Metazoa</taxon>
        <taxon>Ecdysozoa</taxon>
        <taxon>Arthropoda</taxon>
        <taxon>Chelicerata</taxon>
        <taxon>Arachnida</taxon>
        <taxon>Araneae</taxon>
        <taxon>Araneomorphae</taxon>
        <taxon>Entelegynae</taxon>
        <taxon>Araneoidea</taxon>
        <taxon>Araneidae</taxon>
        <taxon>Araneus</taxon>
    </lineage>
</organism>
<comment type="caution">
    <text evidence="2">The sequence shown here is derived from an EMBL/GenBank/DDBJ whole genome shotgun (WGS) entry which is preliminary data.</text>
</comment>
<gene>
    <name evidence="2" type="ORF">AVEN_74234_1</name>
</gene>
<name>A0A4Y2ESU2_ARAVE</name>
<evidence type="ECO:0000313" key="3">
    <source>
        <dbReference type="Proteomes" id="UP000499080"/>
    </source>
</evidence>
<sequence length="123" mass="13667">MRKFGERAPADVASSDGGSKCRGSSQNSPGIASIRDVDITKLHPDEPHRSAERTATALPCGKETVYFHKTSINIRQCHLVYVKTTNYSYCPTARRKTLDRVAASRRVVERRQTGIKSTARFGE</sequence>
<dbReference type="Proteomes" id="UP000499080">
    <property type="component" value="Unassembled WGS sequence"/>
</dbReference>
<feature type="region of interest" description="Disordered" evidence="1">
    <location>
        <begin position="1"/>
        <end position="36"/>
    </location>
</feature>
<dbReference type="AlphaFoldDB" id="A0A4Y2ESU2"/>
<proteinExistence type="predicted"/>
<reference evidence="2 3" key="1">
    <citation type="journal article" date="2019" name="Sci. Rep.">
        <title>Orb-weaving spider Araneus ventricosus genome elucidates the spidroin gene catalogue.</title>
        <authorList>
            <person name="Kono N."/>
            <person name="Nakamura H."/>
            <person name="Ohtoshi R."/>
            <person name="Moran D.A.P."/>
            <person name="Shinohara A."/>
            <person name="Yoshida Y."/>
            <person name="Fujiwara M."/>
            <person name="Mori M."/>
            <person name="Tomita M."/>
            <person name="Arakawa K."/>
        </authorList>
    </citation>
    <scope>NUCLEOTIDE SEQUENCE [LARGE SCALE GENOMIC DNA]</scope>
</reference>
<evidence type="ECO:0000256" key="1">
    <source>
        <dbReference type="SAM" id="MobiDB-lite"/>
    </source>
</evidence>